<dbReference type="Pfam" id="PF08881">
    <property type="entry name" value="CVNH"/>
    <property type="match status" value="1"/>
</dbReference>
<dbReference type="Proteomes" id="UP000781932">
    <property type="component" value="Unassembled WGS sequence"/>
</dbReference>
<dbReference type="AlphaFoldDB" id="A0A9P6LKS6"/>
<protein>
    <recommendedName>
        <fullName evidence="2">Cyanovirin-N domain-containing protein</fullName>
    </recommendedName>
</protein>
<accession>A0A9P6LKS6</accession>
<name>A0A9P6LKS6_9PEZI</name>
<feature type="chain" id="PRO_5040231490" description="Cyanovirin-N domain-containing protein" evidence="1">
    <location>
        <begin position="23"/>
        <end position="137"/>
    </location>
</feature>
<evidence type="ECO:0000313" key="3">
    <source>
        <dbReference type="EMBL" id="KAF9879704.1"/>
    </source>
</evidence>
<feature type="domain" description="Cyanovirin-N" evidence="2">
    <location>
        <begin position="40"/>
        <end position="117"/>
    </location>
</feature>
<dbReference type="GeneID" id="62158308"/>
<gene>
    <name evidence="3" type="ORF">CkaCkLH20_02515</name>
</gene>
<dbReference type="SUPFAM" id="SSF51322">
    <property type="entry name" value="Cyanovirin-N"/>
    <property type="match status" value="1"/>
</dbReference>
<reference evidence="3" key="2">
    <citation type="submission" date="2020-11" db="EMBL/GenBank/DDBJ databases">
        <title>Whole genome sequencing of Colletotrichum sp.</title>
        <authorList>
            <person name="Li H."/>
        </authorList>
    </citation>
    <scope>NUCLEOTIDE SEQUENCE</scope>
    <source>
        <strain evidence="3">CkLH20</strain>
    </source>
</reference>
<dbReference type="RefSeq" id="XP_038749165.1">
    <property type="nucleotide sequence ID" value="XM_038885234.1"/>
</dbReference>
<evidence type="ECO:0000259" key="2">
    <source>
        <dbReference type="Pfam" id="PF08881"/>
    </source>
</evidence>
<dbReference type="OrthoDB" id="4797051at2759"/>
<keyword evidence="4" id="KW-1185">Reference proteome</keyword>
<evidence type="ECO:0000256" key="1">
    <source>
        <dbReference type="SAM" id="SignalP"/>
    </source>
</evidence>
<feature type="signal peptide" evidence="1">
    <location>
        <begin position="1"/>
        <end position="22"/>
    </location>
</feature>
<dbReference type="Gene3D" id="2.30.60.10">
    <property type="entry name" value="Cyanovirin-N"/>
    <property type="match status" value="1"/>
</dbReference>
<dbReference type="InterPro" id="IPR036673">
    <property type="entry name" value="Cyanovirin-N_sf"/>
</dbReference>
<reference evidence="3" key="1">
    <citation type="submission" date="2020-03" db="EMBL/GenBank/DDBJ databases">
        <authorList>
            <person name="He L."/>
        </authorList>
    </citation>
    <scope>NUCLEOTIDE SEQUENCE</scope>
    <source>
        <strain evidence="3">CkLH20</strain>
    </source>
</reference>
<comment type="caution">
    <text evidence="3">The sequence shown here is derived from an EMBL/GenBank/DDBJ whole genome shotgun (WGS) entry which is preliminary data.</text>
</comment>
<organism evidence="3 4">
    <name type="scientific">Colletotrichum karsti</name>
    <dbReference type="NCBI Taxonomy" id="1095194"/>
    <lineage>
        <taxon>Eukaryota</taxon>
        <taxon>Fungi</taxon>
        <taxon>Dikarya</taxon>
        <taxon>Ascomycota</taxon>
        <taxon>Pezizomycotina</taxon>
        <taxon>Sordariomycetes</taxon>
        <taxon>Hypocreomycetidae</taxon>
        <taxon>Glomerellales</taxon>
        <taxon>Glomerellaceae</taxon>
        <taxon>Colletotrichum</taxon>
        <taxon>Colletotrichum boninense species complex</taxon>
    </lineage>
</organism>
<dbReference type="InterPro" id="IPR011058">
    <property type="entry name" value="Cyanovirin-N"/>
</dbReference>
<dbReference type="EMBL" id="JAATWM020000006">
    <property type="protein sequence ID" value="KAF9879704.1"/>
    <property type="molecule type" value="Genomic_DNA"/>
</dbReference>
<evidence type="ECO:0000313" key="4">
    <source>
        <dbReference type="Proteomes" id="UP000781932"/>
    </source>
</evidence>
<sequence>MFAVVSPSSALLLTVLATGALANFLEECDFLSFSRGANSKDPFLHYSCPINAPPYVWCSKLMLSDCIVNDKGVLRGRERGNFGPTCDKCQYNEKTGKLSCWCGDGEGRIHWNSVNLRFRLAFRLKDWMLRDEVWEYL</sequence>
<proteinExistence type="predicted"/>
<keyword evidence="1" id="KW-0732">Signal</keyword>